<evidence type="ECO:0000313" key="2">
    <source>
        <dbReference type="EMBL" id="GIG71727.1"/>
    </source>
</evidence>
<sequence length="308" mass="31117">MAMRALVVDPDAPSSLRLGEADEPVPGPGQVLIEVHHTSLNWGELNRARSGDAPPGTVLGWDAAGVVTQAAADGTGPAAGSRVVTRGPDGGWAQRRVADVSELATVPDGVDLAEAAALPVAGVTALRALRAAGPILGRRVLVTSAAGGVGRFAVQLASLGGAYVIASVGSSDRGIGLLELGADDVIVGLAGLEDPVDVVIENVGGEHLVDAFKMLAPGGNLQSVGWTSGEPAIFTPYSTVGPAKTLQSFTLGPDIGEDLATLLDWIADGLLKVEVGWRGPWDRAGDAAEALRGRQVSGKAVLDVTGDG</sequence>
<feature type="domain" description="Enoyl reductase (ER)" evidence="1">
    <location>
        <begin position="11"/>
        <end position="302"/>
    </location>
</feature>
<dbReference type="SMART" id="SM00829">
    <property type="entry name" value="PKS_ER"/>
    <property type="match status" value="1"/>
</dbReference>
<dbReference type="InterPro" id="IPR013149">
    <property type="entry name" value="ADH-like_C"/>
</dbReference>
<dbReference type="EMBL" id="BONU01000001">
    <property type="protein sequence ID" value="GIG71727.1"/>
    <property type="molecule type" value="Genomic_DNA"/>
</dbReference>
<dbReference type="SUPFAM" id="SSF50129">
    <property type="entry name" value="GroES-like"/>
    <property type="match status" value="1"/>
</dbReference>
<dbReference type="PANTHER" id="PTHR43677:SF4">
    <property type="entry name" value="QUINONE OXIDOREDUCTASE-LIKE PROTEIN 2"/>
    <property type="match status" value="1"/>
</dbReference>
<dbReference type="InterPro" id="IPR011032">
    <property type="entry name" value="GroES-like_sf"/>
</dbReference>
<evidence type="ECO:0000259" key="1">
    <source>
        <dbReference type="SMART" id="SM00829"/>
    </source>
</evidence>
<protein>
    <submittedName>
        <fullName evidence="2">NADPH:quinone reductase</fullName>
    </submittedName>
</protein>
<dbReference type="Gene3D" id="3.40.50.720">
    <property type="entry name" value="NAD(P)-binding Rossmann-like Domain"/>
    <property type="match status" value="1"/>
</dbReference>
<dbReference type="InterPro" id="IPR013154">
    <property type="entry name" value="ADH-like_N"/>
</dbReference>
<dbReference type="InterPro" id="IPR020843">
    <property type="entry name" value="ER"/>
</dbReference>
<keyword evidence="3" id="KW-1185">Reference proteome</keyword>
<dbReference type="CDD" id="cd08270">
    <property type="entry name" value="MDR4"/>
    <property type="match status" value="1"/>
</dbReference>
<gene>
    <name evidence="2" type="primary">qor_1</name>
    <name evidence="2" type="ORF">Pfl04_01310</name>
</gene>
<dbReference type="GO" id="GO:0016491">
    <property type="term" value="F:oxidoreductase activity"/>
    <property type="evidence" value="ECO:0007669"/>
    <property type="project" value="InterPro"/>
</dbReference>
<organism evidence="2 3">
    <name type="scientific">Planosporangium flavigriseum</name>
    <dbReference type="NCBI Taxonomy" id="373681"/>
    <lineage>
        <taxon>Bacteria</taxon>
        <taxon>Bacillati</taxon>
        <taxon>Actinomycetota</taxon>
        <taxon>Actinomycetes</taxon>
        <taxon>Micromonosporales</taxon>
        <taxon>Micromonosporaceae</taxon>
        <taxon>Planosporangium</taxon>
    </lineage>
</organism>
<proteinExistence type="predicted"/>
<evidence type="ECO:0000313" key="3">
    <source>
        <dbReference type="Proteomes" id="UP000653674"/>
    </source>
</evidence>
<comment type="caution">
    <text evidence="2">The sequence shown here is derived from an EMBL/GenBank/DDBJ whole genome shotgun (WGS) entry which is preliminary data.</text>
</comment>
<dbReference type="InterPro" id="IPR051397">
    <property type="entry name" value="Zn-ADH-like_protein"/>
</dbReference>
<dbReference type="Proteomes" id="UP000653674">
    <property type="component" value="Unassembled WGS sequence"/>
</dbReference>
<dbReference type="RefSeq" id="WP_239075223.1">
    <property type="nucleotide sequence ID" value="NZ_BAAAQJ010000026.1"/>
</dbReference>
<dbReference type="SUPFAM" id="SSF51735">
    <property type="entry name" value="NAD(P)-binding Rossmann-fold domains"/>
    <property type="match status" value="1"/>
</dbReference>
<dbReference type="InterPro" id="IPR036291">
    <property type="entry name" value="NAD(P)-bd_dom_sf"/>
</dbReference>
<dbReference type="PANTHER" id="PTHR43677">
    <property type="entry name" value="SHORT-CHAIN DEHYDROGENASE/REDUCTASE"/>
    <property type="match status" value="1"/>
</dbReference>
<dbReference type="Pfam" id="PF00107">
    <property type="entry name" value="ADH_zinc_N"/>
    <property type="match status" value="1"/>
</dbReference>
<name>A0A8J3LEQ2_9ACTN</name>
<dbReference type="AlphaFoldDB" id="A0A8J3LEQ2"/>
<reference evidence="2" key="1">
    <citation type="submission" date="2021-01" db="EMBL/GenBank/DDBJ databases">
        <title>Whole genome shotgun sequence of Planosporangium flavigriseum NBRC 105377.</title>
        <authorList>
            <person name="Komaki H."/>
            <person name="Tamura T."/>
        </authorList>
    </citation>
    <scope>NUCLEOTIDE SEQUENCE</scope>
    <source>
        <strain evidence="2">NBRC 105377</strain>
    </source>
</reference>
<dbReference type="Gene3D" id="3.90.180.10">
    <property type="entry name" value="Medium-chain alcohol dehydrogenases, catalytic domain"/>
    <property type="match status" value="1"/>
</dbReference>
<dbReference type="Pfam" id="PF08240">
    <property type="entry name" value="ADH_N"/>
    <property type="match status" value="1"/>
</dbReference>
<accession>A0A8J3LEQ2</accession>